<protein>
    <submittedName>
        <fullName evidence="3">Uncharacterized protein LOC112465544</fullName>
    </submittedName>
</protein>
<dbReference type="OrthoDB" id="6766431at2759"/>
<dbReference type="Pfam" id="PF21787">
    <property type="entry name" value="TNP-like_RNaseH_N"/>
    <property type="match status" value="1"/>
</dbReference>
<name>A0A6J1R7U7_9HYME</name>
<dbReference type="RefSeq" id="XP_024888895.1">
    <property type="nucleotide sequence ID" value="XM_025033127.1"/>
</dbReference>
<gene>
    <name evidence="3" type="primary">LOC112465544</name>
</gene>
<evidence type="ECO:0000259" key="1">
    <source>
        <dbReference type="Pfam" id="PF21787"/>
    </source>
</evidence>
<reference evidence="3" key="1">
    <citation type="submission" date="2025-08" db="UniProtKB">
        <authorList>
            <consortium name="RefSeq"/>
        </authorList>
    </citation>
    <scope>IDENTIFICATION</scope>
    <source>
        <tissue evidence="3">Whole body</tissue>
    </source>
</reference>
<dbReference type="AlphaFoldDB" id="A0A6J1R7U7"/>
<feature type="domain" description="Transposable element P transposase-like RNase H" evidence="1">
    <location>
        <begin position="1"/>
        <end position="98"/>
    </location>
</feature>
<organism evidence="2 3">
    <name type="scientific">Temnothorax curvispinosus</name>
    <dbReference type="NCBI Taxonomy" id="300111"/>
    <lineage>
        <taxon>Eukaryota</taxon>
        <taxon>Metazoa</taxon>
        <taxon>Ecdysozoa</taxon>
        <taxon>Arthropoda</taxon>
        <taxon>Hexapoda</taxon>
        <taxon>Insecta</taxon>
        <taxon>Pterygota</taxon>
        <taxon>Neoptera</taxon>
        <taxon>Endopterygota</taxon>
        <taxon>Hymenoptera</taxon>
        <taxon>Apocrita</taxon>
        <taxon>Aculeata</taxon>
        <taxon>Formicoidea</taxon>
        <taxon>Formicidae</taxon>
        <taxon>Myrmicinae</taxon>
        <taxon>Temnothorax</taxon>
    </lineage>
</organism>
<proteinExistence type="predicted"/>
<dbReference type="InterPro" id="IPR048365">
    <property type="entry name" value="TNP-like_RNaseH_N"/>
</dbReference>
<evidence type="ECO:0000313" key="3">
    <source>
        <dbReference type="RefSeq" id="XP_024888895.1"/>
    </source>
</evidence>
<accession>A0A6J1R7U7</accession>
<dbReference type="Proteomes" id="UP000504618">
    <property type="component" value="Unplaced"/>
</dbReference>
<dbReference type="GeneID" id="112465544"/>
<keyword evidence="2" id="KW-1185">Reference proteome</keyword>
<evidence type="ECO:0000313" key="2">
    <source>
        <dbReference type="Proteomes" id="UP000504618"/>
    </source>
</evidence>
<sequence>MSITPGHVFDPSTNKRLGDVTFPHTEGKATHALVLMLTGTACRWKHVVGYYFTGNSFDSETLKEIMFQIIHMSEAIGLRVNSITSDMGSGNMGVWKSCGISTGRYSKDTV</sequence>